<dbReference type="Pfam" id="PF02811">
    <property type="entry name" value="PHP"/>
    <property type="match status" value="1"/>
</dbReference>
<dbReference type="GeneID" id="13885348"/>
<dbReference type="FunFam" id="3.20.20.140:FF:000088">
    <property type="entry name" value="Histidinol-phosphatase"/>
    <property type="match status" value="1"/>
</dbReference>
<keyword evidence="4 8" id="KW-0028">Amino-acid biosynthesis</keyword>
<evidence type="ECO:0000256" key="5">
    <source>
        <dbReference type="ARBA" id="ARBA00022801"/>
    </source>
</evidence>
<proteinExistence type="inferred from homology"/>
<evidence type="ECO:0000256" key="4">
    <source>
        <dbReference type="ARBA" id="ARBA00022605"/>
    </source>
</evidence>
<dbReference type="STRING" id="1071382.H2ASS9"/>
<name>H2ASS9_KAZAF</name>
<dbReference type="InterPro" id="IPR010140">
    <property type="entry name" value="Histidinol_P_phosphatase_HisJ"/>
</dbReference>
<gene>
    <name evidence="10" type="primary">KAFR0C04390</name>
    <name evidence="10" type="ORF">KAFR_0C04390</name>
</gene>
<dbReference type="PANTHER" id="PTHR21039">
    <property type="entry name" value="HISTIDINOL PHOSPHATASE-RELATED"/>
    <property type="match status" value="1"/>
</dbReference>
<protein>
    <recommendedName>
        <fullName evidence="3 8">Histidinol-phosphatase</fullName>
        <shortName evidence="8">HolPase</shortName>
        <ecNumber evidence="3 8">3.1.3.15</ecNumber>
    </recommendedName>
</protein>
<dbReference type="RefSeq" id="XP_003956564.1">
    <property type="nucleotide sequence ID" value="XM_003956515.1"/>
</dbReference>
<accession>H2ASS9</accession>
<dbReference type="GO" id="GO:0005737">
    <property type="term" value="C:cytoplasm"/>
    <property type="evidence" value="ECO:0007669"/>
    <property type="project" value="TreeGrafter"/>
</dbReference>
<evidence type="ECO:0000256" key="2">
    <source>
        <dbReference type="ARBA" id="ARBA00009152"/>
    </source>
</evidence>
<dbReference type="InterPro" id="IPR004013">
    <property type="entry name" value="PHP_dom"/>
</dbReference>
<keyword evidence="5 8" id="KW-0378">Hydrolase</keyword>
<keyword evidence="6 8" id="KW-0368">Histidine biosynthesis</keyword>
<dbReference type="KEGG" id="kaf:KAFR_0C04390"/>
<dbReference type="Proteomes" id="UP000005220">
    <property type="component" value="Chromosome 3"/>
</dbReference>
<dbReference type="NCBIfam" id="TIGR01856">
    <property type="entry name" value="hisJ_fam"/>
    <property type="match status" value="1"/>
</dbReference>
<evidence type="ECO:0000256" key="6">
    <source>
        <dbReference type="ARBA" id="ARBA00023102"/>
    </source>
</evidence>
<evidence type="ECO:0000256" key="1">
    <source>
        <dbReference type="ARBA" id="ARBA00004970"/>
    </source>
</evidence>
<comment type="similarity">
    <text evidence="2 8">Belongs to the PHP hydrolase family. HisK subfamily.</text>
</comment>
<organism evidence="10 11">
    <name type="scientific">Kazachstania africana (strain ATCC 22294 / BCRC 22015 / CBS 2517 / CECT 1963 / NBRC 1671 / NRRL Y-8276)</name>
    <name type="common">Yeast</name>
    <name type="synonym">Kluyveromyces africanus</name>
    <dbReference type="NCBI Taxonomy" id="1071382"/>
    <lineage>
        <taxon>Eukaryota</taxon>
        <taxon>Fungi</taxon>
        <taxon>Dikarya</taxon>
        <taxon>Ascomycota</taxon>
        <taxon>Saccharomycotina</taxon>
        <taxon>Saccharomycetes</taxon>
        <taxon>Saccharomycetales</taxon>
        <taxon>Saccharomycetaceae</taxon>
        <taxon>Kazachstania</taxon>
    </lineage>
</organism>
<comment type="catalytic activity">
    <reaction evidence="7 8">
        <text>L-histidinol phosphate + H2O = L-histidinol + phosphate</text>
        <dbReference type="Rhea" id="RHEA:14465"/>
        <dbReference type="ChEBI" id="CHEBI:15377"/>
        <dbReference type="ChEBI" id="CHEBI:43474"/>
        <dbReference type="ChEBI" id="CHEBI:57699"/>
        <dbReference type="ChEBI" id="CHEBI:57980"/>
        <dbReference type="EC" id="3.1.3.15"/>
    </reaction>
</comment>
<dbReference type="EMBL" id="HE650823">
    <property type="protein sequence ID" value="CCF57429.1"/>
    <property type="molecule type" value="Genomic_DNA"/>
</dbReference>
<dbReference type="InParanoid" id="H2ASS9"/>
<dbReference type="UniPathway" id="UPA00031">
    <property type="reaction ID" value="UER00013"/>
</dbReference>
<evidence type="ECO:0000256" key="7">
    <source>
        <dbReference type="ARBA" id="ARBA00049158"/>
    </source>
</evidence>
<dbReference type="EC" id="3.1.3.15" evidence="3 8"/>
<comment type="pathway">
    <text evidence="1 8">Amino-acid biosynthesis; L-histidine biosynthesis; L-histidine from 5-phospho-alpha-D-ribose 1-diphosphate: step 8/9.</text>
</comment>
<dbReference type="GO" id="GO:0004401">
    <property type="term" value="F:histidinol-phosphatase activity"/>
    <property type="evidence" value="ECO:0007669"/>
    <property type="project" value="UniProtKB-UniRule"/>
</dbReference>
<dbReference type="eggNOG" id="ENOG502RXUQ">
    <property type="taxonomic scope" value="Eukaryota"/>
</dbReference>
<dbReference type="SUPFAM" id="SSF89550">
    <property type="entry name" value="PHP domain-like"/>
    <property type="match status" value="1"/>
</dbReference>
<dbReference type="InterPro" id="IPR016195">
    <property type="entry name" value="Pol/histidinol_Pase-like"/>
</dbReference>
<evidence type="ECO:0000313" key="10">
    <source>
        <dbReference type="EMBL" id="CCF57429.1"/>
    </source>
</evidence>
<reference evidence="10 11" key="1">
    <citation type="journal article" date="2011" name="Proc. Natl. Acad. Sci. U.S.A.">
        <title>Evolutionary erosion of yeast sex chromosomes by mating-type switching accidents.</title>
        <authorList>
            <person name="Gordon J.L."/>
            <person name="Armisen D."/>
            <person name="Proux-Wera E."/>
            <person name="Oheigeartaigh S.S."/>
            <person name="Byrne K.P."/>
            <person name="Wolfe K.H."/>
        </authorList>
    </citation>
    <scope>NUCLEOTIDE SEQUENCE [LARGE SCALE GENOMIC DNA]</scope>
    <source>
        <strain evidence="11">ATCC 22294 / BCRC 22015 / CBS 2517 / CECT 1963 / NBRC 1671 / NRRL Y-8276</strain>
    </source>
</reference>
<keyword evidence="11" id="KW-1185">Reference proteome</keyword>
<evidence type="ECO:0000313" key="11">
    <source>
        <dbReference type="Proteomes" id="UP000005220"/>
    </source>
</evidence>
<sequence>MHSHHSHSGDYVAHGADPLEDIVDRAKQLGFDTYCLTEHMPRFDKKYLYPEEIEGVGNEKAIDQLKQNFSRFLGHAKQIKTREKDNINIVIGTEIECCDIDHIEYARTIIKENRDTIKFTVGSIHHINEIPIDFDQLSWNRCLASFNNNLKDMLISYYELQFEMLQRVQPLVVGHFDLYKLYLPRNTRVDPLSGVVCENENSVVVSEFSLIEMWETVRNLVIRNLKYIKLYGGTVEINSSGLRKKLKEPYPGSDICQLVKKFCDGRFVLSDDSHAVAHVAVCYLQLREYIVDVLQLQNVYYISQEDPEDTVTVKSMSIDEFKNHKFWNNSMLSRCE</sequence>
<evidence type="ECO:0000256" key="3">
    <source>
        <dbReference type="ARBA" id="ARBA00013085"/>
    </source>
</evidence>
<dbReference type="PANTHER" id="PTHR21039:SF0">
    <property type="entry name" value="HISTIDINOL-PHOSPHATASE"/>
    <property type="match status" value="1"/>
</dbReference>
<dbReference type="OrthoDB" id="5957391at2759"/>
<dbReference type="Gene3D" id="3.20.20.140">
    <property type="entry name" value="Metal-dependent hydrolases"/>
    <property type="match status" value="1"/>
</dbReference>
<dbReference type="HOGENOM" id="CLU_054611_0_1_1"/>
<feature type="domain" description="PHP" evidence="9">
    <location>
        <begin position="4"/>
        <end position="240"/>
    </location>
</feature>
<evidence type="ECO:0000256" key="8">
    <source>
        <dbReference type="RuleBase" id="RU366003"/>
    </source>
</evidence>
<dbReference type="AlphaFoldDB" id="H2ASS9"/>
<dbReference type="GO" id="GO:0000105">
    <property type="term" value="P:L-histidine biosynthetic process"/>
    <property type="evidence" value="ECO:0007669"/>
    <property type="project" value="UniProtKB-UniRule"/>
</dbReference>
<dbReference type="FunCoup" id="H2ASS9">
    <property type="interactions" value="141"/>
</dbReference>
<evidence type="ECO:0000259" key="9">
    <source>
        <dbReference type="Pfam" id="PF02811"/>
    </source>
</evidence>